<name>S4VPY0_9VIRU</name>
<evidence type="ECO:0000313" key="2">
    <source>
        <dbReference type="EMBL" id="AGO82332.1"/>
    </source>
</evidence>
<organism evidence="2 3">
    <name type="scientific">Pandoravirus dulcis</name>
    <dbReference type="NCBI Taxonomy" id="1349409"/>
    <lineage>
        <taxon>Viruses</taxon>
        <taxon>Pandoravirus</taxon>
    </lineage>
</organism>
<reference evidence="2 3" key="1">
    <citation type="journal article" date="2013" name="Science">
        <title>Pandoraviruses: amoeba viruses with genomes up to 2.5 Mb reaching that of parasitic eukaryotes.</title>
        <authorList>
            <person name="Philippe N."/>
            <person name="Legendre M."/>
            <person name="Doutre G."/>
            <person name="Coute Y."/>
            <person name="Poirot O."/>
            <person name="Lescot M."/>
            <person name="Arslan D."/>
            <person name="Seltzer V."/>
            <person name="Bertaux L."/>
            <person name="Bruley C."/>
            <person name="Garin J."/>
            <person name="Claverie J.M."/>
            <person name="Abergel C."/>
        </authorList>
    </citation>
    <scope>NUCLEOTIDE SEQUENCE [LARGE SCALE GENOMIC DNA]</scope>
    <source>
        <strain evidence="2">Melbourne</strain>
    </source>
</reference>
<dbReference type="RefSeq" id="YP_008319001.1">
    <property type="nucleotide sequence ID" value="NC_021858.1"/>
</dbReference>
<dbReference type="EMBL" id="KC977570">
    <property type="protein sequence ID" value="AGO82332.1"/>
    <property type="molecule type" value="Genomic_DNA"/>
</dbReference>
<sequence length="334" mass="35952">MTTDPTDPDLAGAVREWVDATGWRDRDPSAQPRPVARRRLLHPDNKQESDQHGSADNDGASPPPRPATIVRHVDRTGAVPAMMPAPAADLAAERSLLEARRVSIACRVDGADGPPTDPTQAAVVYVASMTEGRGKRRLTIDSRLCMLSVACPNAQRDGMPSGLSALALWQTQCIEWGRPELAGLRRLGAYDDAPPSVALFHLDVCGSPAPLRANAQYGGFMREDEHDRMVRAAPTLLALAERVRRPLNLQCAAAVAVARQSAQARNLLDRSDLLCLDMQRLVAAVALLCPRNEIDVRHVAPILGVDVGHGESRERLGLAVAVALARLHDLIAPP</sequence>
<gene>
    <name evidence="2" type="ORF">pdul_cds_324</name>
</gene>
<feature type="compositionally biased region" description="Basic and acidic residues" evidence="1">
    <location>
        <begin position="41"/>
        <end position="55"/>
    </location>
</feature>
<evidence type="ECO:0008006" key="4">
    <source>
        <dbReference type="Google" id="ProtNLM"/>
    </source>
</evidence>
<accession>S4VPY0</accession>
<feature type="region of interest" description="Disordered" evidence="1">
    <location>
        <begin position="1"/>
        <end position="68"/>
    </location>
</feature>
<proteinExistence type="predicted"/>
<evidence type="ECO:0000256" key="1">
    <source>
        <dbReference type="SAM" id="MobiDB-lite"/>
    </source>
</evidence>
<dbReference type="GeneID" id="16512082"/>
<dbReference type="KEGG" id="vg:16512082"/>
<evidence type="ECO:0000313" key="3">
    <source>
        <dbReference type="Proteomes" id="UP000201566"/>
    </source>
</evidence>
<dbReference type="Proteomes" id="UP000201566">
    <property type="component" value="Segment"/>
</dbReference>
<protein>
    <recommendedName>
        <fullName evidence="4">DUF5848 domain-containing protein</fullName>
    </recommendedName>
</protein>
<feature type="compositionally biased region" description="Basic and acidic residues" evidence="1">
    <location>
        <begin position="16"/>
        <end position="28"/>
    </location>
</feature>